<reference evidence="1 2" key="1">
    <citation type="submission" date="2023-05" db="EMBL/GenBank/DDBJ databases">
        <title>B98-5 Cell Line De Novo Hybrid Assembly: An Optical Mapping Approach.</title>
        <authorList>
            <person name="Kananen K."/>
            <person name="Auerbach J.A."/>
            <person name="Kautto E."/>
            <person name="Blachly J.S."/>
        </authorList>
    </citation>
    <scope>NUCLEOTIDE SEQUENCE [LARGE SCALE GENOMIC DNA]</scope>
    <source>
        <strain evidence="1">B95-8</strain>
        <tissue evidence="1">Cell line</tissue>
    </source>
</reference>
<protein>
    <submittedName>
        <fullName evidence="1">ATP-dependent RNA helicase ddx39a</fullName>
    </submittedName>
</protein>
<evidence type="ECO:0000313" key="1">
    <source>
        <dbReference type="EMBL" id="KAK2112550.1"/>
    </source>
</evidence>
<dbReference type="Proteomes" id="UP001266305">
    <property type="component" value="Unassembled WGS sequence"/>
</dbReference>
<name>A0ABQ9VT48_SAGOE</name>
<gene>
    <name evidence="1" type="primary">DDX39A_1</name>
    <name evidence="1" type="ORF">P7K49_012297</name>
</gene>
<keyword evidence="1" id="KW-0347">Helicase</keyword>
<evidence type="ECO:0000313" key="2">
    <source>
        <dbReference type="Proteomes" id="UP001266305"/>
    </source>
</evidence>
<organism evidence="1 2">
    <name type="scientific">Saguinus oedipus</name>
    <name type="common">Cotton-top tamarin</name>
    <name type="synonym">Oedipomidas oedipus</name>
    <dbReference type="NCBI Taxonomy" id="9490"/>
    <lineage>
        <taxon>Eukaryota</taxon>
        <taxon>Metazoa</taxon>
        <taxon>Chordata</taxon>
        <taxon>Craniata</taxon>
        <taxon>Vertebrata</taxon>
        <taxon>Euteleostomi</taxon>
        <taxon>Mammalia</taxon>
        <taxon>Eutheria</taxon>
        <taxon>Euarchontoglires</taxon>
        <taxon>Primates</taxon>
        <taxon>Haplorrhini</taxon>
        <taxon>Platyrrhini</taxon>
        <taxon>Cebidae</taxon>
        <taxon>Callitrichinae</taxon>
        <taxon>Saguinus</taxon>
    </lineage>
</organism>
<keyword evidence="2" id="KW-1185">Reference proteome</keyword>
<keyword evidence="1" id="KW-0067">ATP-binding</keyword>
<dbReference type="GO" id="GO:0004386">
    <property type="term" value="F:helicase activity"/>
    <property type="evidence" value="ECO:0007669"/>
    <property type="project" value="UniProtKB-KW"/>
</dbReference>
<accession>A0ABQ9VT48</accession>
<keyword evidence="1" id="KW-0378">Hydrolase</keyword>
<sequence length="73" mass="8665">MQDPMEVLVDEIKHMLHAPQQYYLKLKDAEKNCKLFHLLGMLEFKHVAIFKKPLHRCMSPIQLLMEQKFPAMA</sequence>
<dbReference type="EMBL" id="JASSZA010000005">
    <property type="protein sequence ID" value="KAK2112550.1"/>
    <property type="molecule type" value="Genomic_DNA"/>
</dbReference>
<keyword evidence="1" id="KW-0547">Nucleotide-binding</keyword>
<proteinExistence type="predicted"/>
<comment type="caution">
    <text evidence="1">The sequence shown here is derived from an EMBL/GenBank/DDBJ whole genome shotgun (WGS) entry which is preliminary data.</text>
</comment>